<dbReference type="EC" id="2.4.1.-" evidence="3"/>
<dbReference type="EMBL" id="CP006653">
    <property type="protein sequence ID" value="AGT11242.1"/>
    <property type="molecule type" value="Genomic_DNA"/>
</dbReference>
<dbReference type="Gene3D" id="3.90.550.10">
    <property type="entry name" value="Spore Coat Polysaccharide Biosynthesis Protein SpsA, Chain A"/>
    <property type="match status" value="1"/>
</dbReference>
<evidence type="ECO:0000259" key="1">
    <source>
        <dbReference type="Pfam" id="PF00535"/>
    </source>
</evidence>
<dbReference type="Pfam" id="PF13524">
    <property type="entry name" value="Glyco_trans_1_2"/>
    <property type="match status" value="2"/>
</dbReference>
<evidence type="ECO:0000313" key="3">
    <source>
        <dbReference type="EMBL" id="AGT11242.1"/>
    </source>
</evidence>
<dbReference type="PANTHER" id="PTHR43179:SF7">
    <property type="entry name" value="RHAMNOSYLTRANSFERASE WBBL"/>
    <property type="match status" value="1"/>
</dbReference>
<dbReference type="PATRIC" id="fig|1367847.3.peg.4212"/>
<dbReference type="Proteomes" id="UP000015480">
    <property type="component" value="Plasmid pAMI5"/>
</dbReference>
<feature type="domain" description="Glycosyltransferase 2-like" evidence="1">
    <location>
        <begin position="357"/>
        <end position="465"/>
    </location>
</feature>
<protein>
    <submittedName>
        <fullName evidence="3">Glycosyl transferase</fullName>
        <ecNumber evidence="3">2.4.1.-</ecNumber>
    </submittedName>
</protein>
<keyword evidence="3" id="KW-0808">Transferase</keyword>
<dbReference type="OrthoDB" id="9771846at2"/>
<name>S5Y173_PARAH</name>
<keyword evidence="4" id="KW-1185">Reference proteome</keyword>
<dbReference type="SUPFAM" id="SSF53448">
    <property type="entry name" value="Nucleotide-diphospho-sugar transferases"/>
    <property type="match status" value="1"/>
</dbReference>
<keyword evidence="3" id="KW-0614">Plasmid</keyword>
<dbReference type="RefSeq" id="WP_020953013.1">
    <property type="nucleotide sequence ID" value="NC_022043.1"/>
</dbReference>
<accession>S5Y173</accession>
<dbReference type="InterPro" id="IPR001173">
    <property type="entry name" value="Glyco_trans_2-like"/>
</dbReference>
<proteinExistence type="predicted"/>
<dbReference type="HOGENOM" id="CLU_004375_0_0_5"/>
<sequence length="1235" mass="137154">MTNPKRFIALEKEIIESGLFDARWYMEQYPDVARTGLSALTHFVRFGMLLNRDPGATFSVRDYIFQNPTSANADVPPFLHYLREGRQSSDVDEPGRRFLPKGAAAGRVALVVTTVHFADFHLRLRGWVLDEDRPGLPLRLNCTVGSQPPVELLARQLSSQDVSDATPAGAMSFELGLEIFEKDAASDVILQVVGTDAHLTLAIAPAPRDPAADTSGAIVTKRAITAEDKVIGNVETVSPSSVTGWALCTGPSEPDAPDLILTVNGQVYSQTRCTKLRPDVQKVHGGDGYVGYAFEIAPNLLTSAPLSVGVEAASGESAIRQSGKTISLPGMHLPALNAAPLRQIEVEANLPRAEKISVIILNRNGAGILRDMLDSAERVGELSAYEWIVLDHQSTDDSEAVCNAARERGCDLRFIDRKGNFSFSESNNYGAALATGDLLLFANNDLIFREPLAERIRETMRDDRIGLLGAKLLDHVDAAAWQDRLPIQHLGVFMKPSIENGWLRPYESRATPEMPLVPGALIEQPAVTGAIFAMRRADFEAVGGFDEGYSYGLEDVDLCFKVTERLGKKIICDNGLEIIHHRGFSRNKDTSAEARRQRNNALFNQSWASWLRRNIRNDVLTRPGFWTGARPVVGFVVTDTETAGDYYTALELGRALQEIEPVHLRYLSENEWQDLAGIDILIVMVTRFDITKVKAINPYALTINWTRQWFDRWAKDPSIHAYDHVWASSQRAADYLAERIGRDVDTVPIASNYAVFSAGARRAQYESDWCFTGSYFNLAREIQFQLDPAAIHGKGIVFGHNWEGTPFEPISVGPVPYSELPDVYASTKIVIDDANIATKPWGSCNSRVFDALAAGCLLITNGDLGAQELFGDLVPTFHDRESLTQTLNYWLAHEDERLARVATLQKRIAAHHSYAARARQVTQMLRARPAPMRIAIKCAAPRSQNAQWGDFHFAESLAAALRRTGAIVRVDCRENWYGGIADTDDAVIVLRGLLAYKLQPHQKNIMWLISHPDELPLSELQQYDQIFVASAPHAQTLAEQCAVPIDFLPQCTDTERFRFDEELVNQRPERVLFVGNSRGHFRESIRWSVEHGLDIDIYGGGWEPFITDDRLKGNVVPNRVLGELYASSRIVLCDHWADMRDKGYVSNRVFDVLAVGGRLVVDDVAGMADLVPAGYDVFRNAEELAALINRPDEVDVDERARLAEWVKEHHSFDARARKLFACCEALCGGARQLAG</sequence>
<dbReference type="AlphaFoldDB" id="S5Y173"/>
<evidence type="ECO:0000259" key="2">
    <source>
        <dbReference type="Pfam" id="PF13524"/>
    </source>
</evidence>
<dbReference type="SUPFAM" id="SSF53756">
    <property type="entry name" value="UDP-Glycosyltransferase/glycogen phosphorylase"/>
    <property type="match status" value="2"/>
</dbReference>
<feature type="domain" description="Spore protein YkvP/CgeB glycosyl transferase-like" evidence="2">
    <location>
        <begin position="1091"/>
        <end position="1220"/>
    </location>
</feature>
<dbReference type="GO" id="GO:0016757">
    <property type="term" value="F:glycosyltransferase activity"/>
    <property type="evidence" value="ECO:0007669"/>
    <property type="project" value="UniProtKB-KW"/>
</dbReference>
<organism evidence="3 4">
    <name type="scientific">Paracoccus aminophilus JCM 7686</name>
    <dbReference type="NCBI Taxonomy" id="1367847"/>
    <lineage>
        <taxon>Bacteria</taxon>
        <taxon>Pseudomonadati</taxon>
        <taxon>Pseudomonadota</taxon>
        <taxon>Alphaproteobacteria</taxon>
        <taxon>Rhodobacterales</taxon>
        <taxon>Paracoccaceae</taxon>
        <taxon>Paracoccus</taxon>
    </lineage>
</organism>
<dbReference type="InterPro" id="IPR055259">
    <property type="entry name" value="YkvP/CgeB_Glyco_trans-like"/>
</dbReference>
<dbReference type="InterPro" id="IPR029044">
    <property type="entry name" value="Nucleotide-diphossugar_trans"/>
</dbReference>
<feature type="domain" description="Spore protein YkvP/CgeB glycosyl transferase-like" evidence="2">
    <location>
        <begin position="792"/>
        <end position="921"/>
    </location>
</feature>
<reference evidence="3 4" key="1">
    <citation type="journal article" date="2014" name="BMC Genomics">
        <title>Architecture and functions of a multipartite genome of the methylotrophic bacterium Paracoccus aminophilus JCM 7686, containing primary and secondary chromids.</title>
        <authorList>
            <person name="Dziewit L."/>
            <person name="Czarnecki J."/>
            <person name="Wibberg D."/>
            <person name="Radlinska M."/>
            <person name="Mrozek P."/>
            <person name="Szymczak M."/>
            <person name="Schluter A."/>
            <person name="Puhler A."/>
            <person name="Bartosik D."/>
        </authorList>
    </citation>
    <scope>NUCLEOTIDE SEQUENCE [LARGE SCALE GENOMIC DNA]</scope>
    <source>
        <strain evidence="3">JCM 7686</strain>
        <plasmid evidence="4">Plasmid pAMI5</plasmid>
    </source>
</reference>
<keyword evidence="3" id="KW-0328">Glycosyltransferase</keyword>
<dbReference type="KEGG" id="pami:JCM7686_pAMI5p176"/>
<dbReference type="Pfam" id="PF00535">
    <property type="entry name" value="Glycos_transf_2"/>
    <property type="match status" value="1"/>
</dbReference>
<gene>
    <name evidence="3" type="ORF">JCM7686_pAMI5p176</name>
</gene>
<dbReference type="PANTHER" id="PTHR43179">
    <property type="entry name" value="RHAMNOSYLTRANSFERASE WBBL"/>
    <property type="match status" value="1"/>
</dbReference>
<evidence type="ECO:0000313" key="4">
    <source>
        <dbReference type="Proteomes" id="UP000015480"/>
    </source>
</evidence>
<geneLocation type="plasmid" evidence="3 4">
    <name>pAMI5</name>
</geneLocation>